<dbReference type="GO" id="GO:0046872">
    <property type="term" value="F:metal ion binding"/>
    <property type="evidence" value="ECO:0007669"/>
    <property type="project" value="UniProtKB-KW"/>
</dbReference>
<comment type="similarity">
    <text evidence="2">In the central section; belongs to the CRISPR-associated helicase Cas3 family.</text>
</comment>
<evidence type="ECO:0000256" key="4">
    <source>
        <dbReference type="ARBA" id="ARBA00022741"/>
    </source>
</evidence>
<dbReference type="InterPro" id="IPR038257">
    <property type="entry name" value="CRISPR-assoc_Cas3_HD_sf"/>
</dbReference>
<evidence type="ECO:0000256" key="1">
    <source>
        <dbReference type="ARBA" id="ARBA00006847"/>
    </source>
</evidence>
<evidence type="ECO:0000256" key="7">
    <source>
        <dbReference type="ARBA" id="ARBA00022840"/>
    </source>
</evidence>
<dbReference type="Proteomes" id="UP000261948">
    <property type="component" value="Unassembled WGS sequence"/>
</dbReference>
<dbReference type="InterPro" id="IPR027417">
    <property type="entry name" value="P-loop_NTPase"/>
</dbReference>
<gene>
    <name evidence="10" type="primary">cas3f</name>
    <name evidence="10" type="ORF">DZC30_12845</name>
</gene>
<organism evidence="10 11">
    <name type="scientific">Comamonas testosteroni</name>
    <name type="common">Pseudomonas testosteroni</name>
    <dbReference type="NCBI Taxonomy" id="285"/>
    <lineage>
        <taxon>Bacteria</taxon>
        <taxon>Pseudomonadati</taxon>
        <taxon>Pseudomonadota</taxon>
        <taxon>Betaproteobacteria</taxon>
        <taxon>Burkholderiales</taxon>
        <taxon>Comamonadaceae</taxon>
        <taxon>Comamonas</taxon>
    </lineage>
</organism>
<dbReference type="InterPro" id="IPR006483">
    <property type="entry name" value="CRISPR-assoc_Cas3_HD"/>
</dbReference>
<keyword evidence="5" id="KW-0378">Hydrolase</keyword>
<dbReference type="GO" id="GO:0005524">
    <property type="term" value="F:ATP binding"/>
    <property type="evidence" value="ECO:0007669"/>
    <property type="project" value="UniProtKB-KW"/>
</dbReference>
<keyword evidence="8" id="KW-0051">Antiviral defense</keyword>
<feature type="domain" description="HD Cas3-type" evidence="9">
    <location>
        <begin position="102"/>
        <end position="360"/>
    </location>
</feature>
<dbReference type="Pfam" id="PF22590">
    <property type="entry name" value="Cas3-like_C_2"/>
    <property type="match status" value="1"/>
</dbReference>
<evidence type="ECO:0000313" key="11">
    <source>
        <dbReference type="Proteomes" id="UP000261948"/>
    </source>
</evidence>
<dbReference type="GO" id="GO:0004386">
    <property type="term" value="F:helicase activity"/>
    <property type="evidence" value="ECO:0007669"/>
    <property type="project" value="UniProtKB-KW"/>
</dbReference>
<name>A0A373FKT4_COMTE</name>
<evidence type="ECO:0000256" key="3">
    <source>
        <dbReference type="ARBA" id="ARBA00022723"/>
    </source>
</evidence>
<keyword evidence="4" id="KW-0547">Nucleotide-binding</keyword>
<dbReference type="InterPro" id="IPR048824">
    <property type="entry name" value="Cas3-like_C"/>
</dbReference>
<dbReference type="EMBL" id="QURR01000014">
    <property type="protein sequence ID" value="RGE44753.1"/>
    <property type="molecule type" value="Genomic_DNA"/>
</dbReference>
<evidence type="ECO:0000256" key="2">
    <source>
        <dbReference type="ARBA" id="ARBA00009046"/>
    </source>
</evidence>
<reference evidence="10 11" key="1">
    <citation type="submission" date="2018-08" db="EMBL/GenBank/DDBJ databases">
        <title>Comamonas testosteroni strain SWCO2.</title>
        <authorList>
            <person name="Jiang N."/>
            <person name="Zhang X.Z."/>
        </authorList>
    </citation>
    <scope>NUCLEOTIDE SEQUENCE [LARGE SCALE GENOMIC DNA]</scope>
    <source>
        <strain evidence="10 11">SWCO2</strain>
    </source>
</reference>
<dbReference type="GO" id="GO:0016787">
    <property type="term" value="F:hydrolase activity"/>
    <property type="evidence" value="ECO:0007669"/>
    <property type="project" value="UniProtKB-KW"/>
</dbReference>
<evidence type="ECO:0000256" key="8">
    <source>
        <dbReference type="ARBA" id="ARBA00023118"/>
    </source>
</evidence>
<keyword evidence="11" id="KW-1185">Reference proteome</keyword>
<dbReference type="PROSITE" id="PS51643">
    <property type="entry name" value="HD_CAS3"/>
    <property type="match status" value="1"/>
</dbReference>
<accession>A0A373FKT4</accession>
<dbReference type="InterPro" id="IPR048823">
    <property type="entry name" value="Cas3_I-F_Cas2"/>
</dbReference>
<dbReference type="Pfam" id="PF21384">
    <property type="entry name" value="Cas3_I-F_Cas2"/>
    <property type="match status" value="1"/>
</dbReference>
<dbReference type="SUPFAM" id="SSF52540">
    <property type="entry name" value="P-loop containing nucleoside triphosphate hydrolases"/>
    <property type="match status" value="1"/>
</dbReference>
<evidence type="ECO:0000256" key="6">
    <source>
        <dbReference type="ARBA" id="ARBA00022806"/>
    </source>
</evidence>
<protein>
    <submittedName>
        <fullName evidence="10">Type I-F CRISPR-associated helicase Cas3</fullName>
    </submittedName>
</protein>
<dbReference type="GO" id="GO:0051607">
    <property type="term" value="P:defense response to virus"/>
    <property type="evidence" value="ECO:0007669"/>
    <property type="project" value="UniProtKB-KW"/>
</dbReference>
<dbReference type="Pfam" id="PF18019">
    <property type="entry name" value="Cas3_HD"/>
    <property type="match status" value="1"/>
</dbReference>
<keyword evidence="6" id="KW-0347">Helicase</keyword>
<evidence type="ECO:0000259" key="9">
    <source>
        <dbReference type="PROSITE" id="PS51643"/>
    </source>
</evidence>
<comment type="caution">
    <text evidence="10">The sequence shown here is derived from an EMBL/GenBank/DDBJ whole genome shotgun (WGS) entry which is preliminary data.</text>
</comment>
<keyword evidence="3" id="KW-0479">Metal-binding</keyword>
<dbReference type="Pfam" id="PF21802">
    <property type="entry name" value="Cas3-like_C"/>
    <property type="match status" value="1"/>
</dbReference>
<dbReference type="NCBIfam" id="TIGR02562">
    <property type="entry name" value="cas3_yersinia"/>
    <property type="match status" value="1"/>
</dbReference>
<keyword evidence="7" id="KW-0067">ATP-binding</keyword>
<evidence type="ECO:0000313" key="10">
    <source>
        <dbReference type="EMBL" id="RGE44753.1"/>
    </source>
</evidence>
<proteinExistence type="inferred from homology"/>
<evidence type="ECO:0000256" key="5">
    <source>
        <dbReference type="ARBA" id="ARBA00022801"/>
    </source>
</evidence>
<comment type="similarity">
    <text evidence="1">In the N-terminal section; belongs to the CRISPR-associated nuclease Cas3-HD family.</text>
</comment>
<dbReference type="Gene3D" id="1.10.3210.30">
    <property type="match status" value="1"/>
</dbReference>
<dbReference type="OrthoDB" id="220028at2"/>
<dbReference type="AlphaFoldDB" id="A0A373FKT4"/>
<dbReference type="InterPro" id="IPR054712">
    <property type="entry name" value="Cas3-like_dom"/>
</dbReference>
<dbReference type="InterPro" id="IPR013395">
    <property type="entry name" value="CRISPR-assoc_Cas3_yers"/>
</dbReference>
<sequence length="1189" mass="133423">MNVLFVSQCSKRALTETRRILDQFAERRGERTWQTPITQAGLDTVRKLLRQTARKNTAVACHWIRGRDHSELLWVVGDGRQFNAEGAVPTNTTASNVLRAEDENTWHHLPLITALAALAALLHDLGKATQAFQERLRNPNLRERNHYRHEWVSVRLFQAFVGKDSDVGWLQRLADCADEAADSKAFESLWLDRSGGRLLCDGLDDAAWSAAQKDVANPFVCLPPLAQAVAWLVLTHHRLPCLPNRVDQQHADDLDEDARIFKRFGSRPSDVPARLLDGLLDRINADWNEPREVVSEAHKKSYWKFPHGLPVSQLPWRKQAARYARKLLQLASQCQRMPALHDPFAMHISRMCLMLADHHYSSIEDEVRRKPYRNDAYPLYANTLKNSSAQRLKGGLKSPFFNQTLDEHLLGVQAHASLITHSLPTLARSLPALQNHKGLKKRNSNARFQWQDKAADLATSVRQRAANQGAFIVNMASTGCGKTLGNARIMNALADPALGLRCAFAIGLRTLTLQTGRSFQHDLGLNDEQLAIKVGGAASRALFEYWEQQAEATGSASSQALLDEGGQVLFEGNDRHPLLERLTDDAQVRSLIAAPLLVCTVDHLTPATESLRGGRQIAPMLRLLTGDLVLDEPDDFDMADLPALTRLVHWAGLLGSRVLLSSATLPPALVEGLFRAYRAGRAVFQRHRSERPDEPLNICCLWVDEFNQSAADCAQASQFADAHQSFVQKRMAQLSKAAPRRLARIVGLPKEWAAVGMGEAERRKALAQFMLRSALRLHQQSQNHSVDPVSGKRVSFGLIRMANIAPLFDVAQAMFAQGALQPGVRVHLCVYHSQFPLLARSVIEQQLDTVLNRRGADDGPDPVFQRPDIRALIDANPEQDQLFVVLGSPVTEVGRDHDYDWAVVEPSSMRSLIQLAGRVRRHRTAEVQTVNVVVLDTNLRALERPGRAAYCKPGFEMEQLAQTSSDAAKHFHFKSHSLQELLSRQLNEWAQPQWPIDARPRIERIDSTKGKLNPSRNWVDLEHARMRDTMLPRETDSAITTAVKRNACLAWYEADEASPESLWLTGVLPQYQRFRDDPMPRVDVVLLPDDDEEKLLLHRVVDGDKRGEQLYVCMDESMYHTVFDASPQSSAQHSVQPWVQVDLLEELRSLAQAQGLSLQGCAKRYATASLPESQRGWWWHVALGFNKVS</sequence>